<keyword evidence="1" id="KW-1133">Transmembrane helix</keyword>
<evidence type="ECO:0000313" key="2">
    <source>
        <dbReference type="EMBL" id="MBK0404971.1"/>
    </source>
</evidence>
<organism evidence="2 3">
    <name type="scientific">Adhaeribacter terrigena</name>
    <dbReference type="NCBI Taxonomy" id="2793070"/>
    <lineage>
        <taxon>Bacteria</taxon>
        <taxon>Pseudomonadati</taxon>
        <taxon>Bacteroidota</taxon>
        <taxon>Cytophagia</taxon>
        <taxon>Cytophagales</taxon>
        <taxon>Hymenobacteraceae</taxon>
        <taxon>Adhaeribacter</taxon>
    </lineage>
</organism>
<keyword evidence="3" id="KW-1185">Reference proteome</keyword>
<dbReference type="RefSeq" id="WP_200507867.1">
    <property type="nucleotide sequence ID" value="NZ_JAEHFX010000019.1"/>
</dbReference>
<evidence type="ECO:0000256" key="1">
    <source>
        <dbReference type="SAM" id="Phobius"/>
    </source>
</evidence>
<protein>
    <recommendedName>
        <fullName evidence="4">DUF3592 domain-containing protein</fullName>
    </recommendedName>
</protein>
<dbReference type="Proteomes" id="UP000644147">
    <property type="component" value="Unassembled WGS sequence"/>
</dbReference>
<proteinExistence type="predicted"/>
<gene>
    <name evidence="2" type="ORF">I5M27_18445</name>
</gene>
<feature type="transmembrane region" description="Helical" evidence="1">
    <location>
        <begin position="15"/>
        <end position="32"/>
    </location>
</feature>
<evidence type="ECO:0008006" key="4">
    <source>
        <dbReference type="Google" id="ProtNLM"/>
    </source>
</evidence>
<dbReference type="EMBL" id="JAEHFX010000019">
    <property type="protein sequence ID" value="MBK0404971.1"/>
    <property type="molecule type" value="Genomic_DNA"/>
</dbReference>
<comment type="caution">
    <text evidence="2">The sequence shown here is derived from an EMBL/GenBank/DDBJ whole genome shotgun (WGS) entry which is preliminary data.</text>
</comment>
<accession>A0ABS1C6G4</accession>
<sequence>MSRKKNSRPINFRSVKRYLSFGVVLLCLYPFIKECDRRKAIKNDDKEYMKAVVTYEKYYLPNNPVSAKFYYQYQFKVNDNVYNGTTMDSEYHPGDSIEIEYVKNNPDKNCPKDYYK</sequence>
<name>A0ABS1C6G4_9BACT</name>
<keyword evidence="1" id="KW-0472">Membrane</keyword>
<evidence type="ECO:0000313" key="3">
    <source>
        <dbReference type="Proteomes" id="UP000644147"/>
    </source>
</evidence>
<reference evidence="2 3" key="1">
    <citation type="submission" date="2020-12" db="EMBL/GenBank/DDBJ databases">
        <title>Bacterial novel species Adhaeribacter sp. BT258 isolated from soil.</title>
        <authorList>
            <person name="Jung H.-Y."/>
        </authorList>
    </citation>
    <scope>NUCLEOTIDE SEQUENCE [LARGE SCALE GENOMIC DNA]</scope>
    <source>
        <strain evidence="2 3">BT258</strain>
    </source>
</reference>
<keyword evidence="1" id="KW-0812">Transmembrane</keyword>